<keyword evidence="1" id="KW-0012">Acyltransferase</keyword>
<keyword evidence="1" id="KW-0808">Transferase</keyword>
<gene>
    <name evidence="1" type="ORF">OHX15_11830</name>
</gene>
<protein>
    <submittedName>
        <fullName evidence="1">Acyltransferase domain-containing protein</fullName>
    </submittedName>
</protein>
<evidence type="ECO:0000313" key="1">
    <source>
        <dbReference type="EMBL" id="MDZ5086074.1"/>
    </source>
</evidence>
<sequence length="1776" mass="183188">MELTGATEPTPEPIAIIGIGCRLGGEVRTPAEFWSFLLAGGSAVRQVPAQRWAPYVGRDPRNAAVLAETTRWGTFLEDLDCFDAEFFGVSPREAELMDPQQRLALEVSWEALEHAGIGPRSLAGSDTAVLMGVNSDDYGKLLMEDLAGIEAWTGIGTSLCGVANRVSHLLDLRGPSVALDAACAASLVAVHQGCQLLRDGETSLALAGGVSALIGPGLTRVLDVAGATAPDGRCKTFDASADGYGRGEGAGVVVLKRLAEARRDGDRVLAVIRGGAVAQDGRTVGIMSPNGEAQADLFRLACRVSGVAPRSVGYVEAHGTGTPTGDPVEVAALASVYGAGRGGERCPVGSVKPNTGHLEGGAGVVGLIKAALALHHRVLPPTAGVGTLTPKVDWEASGLRVPTEPEGWLPGDGPRRAAVCSYGYGGTIAHVLLEEAPGFDTASAGEKASPAAAFIPLSARSESRLTVQAARLGEHLRASPFSVDRVAATMWTRRSPEPVRGAVVTDGLPATRREGAVVAALNALAAQVRDPRVVTGSVVEGAQDGAVWVFSGHGSHWAGMGRELLATEPAFAAVIDEVDVVFRAELGFSAREELTGERLGGTDQVQALTFAVQVGLAAVLRERGVTPAAVIGHSVGEVAACVEAGVFDLSHGAAVACFRARGFRSVAGNGAMALVRLSFDEVQRRLAGRSDVVAAISASPESTVVSGAVHAVDEVVAAWSAAGVMVRRVNTDVAFHSPAMDALTGELARRVGHLPAPGPAKVPLYTTALADSRSSAPRGADYWATNLQGRVRFAEAVQAAAEDGHRLFLEVSAHPVVSHSIAETLVHHGYQEHAVVPVLRRDQPERRAIGAAVAALYCHGAPVEHGFTKTAAWAADLPVTQWQHRRYWRTPTAPPGTTALHDVAAHTLLGGCIEVSGAVPTRVWQTRLDMGNRPYPGDHPVQGTEIVPAAVLLNTFLTAAGGGEMGTAAGGGEMGTAAGGGETGTAAGGGEMGTAAGGGETGTAAGGGAGEGCGLTDVQLRTPVPPGRTRDVQVVLQDGTLRLSSRLVGESVEDSADGWLTHSSAVVAPADAESAWMPVSVVDIETFVVDAERLPSAHVVETLASVGVAAMGFGWEILELYRRGGQLLARVTAEPDGSAPATWAGLVDAATSTACTVFDGPARLRMPARIERVHVAGTPPAVALLHVQHLGGTTVDVAIADEAGAVHAVLTGMTFEELENSASGSLGPVLHEITWETVELSGEDRPAEVVLVGGRANDVAAIRSDLAAAGVRHRVCAEPGEIDGELTEGSAVLAVPDAEGTAQAAAELVLATLKGLHANGSAARLWVLTKGVLEGRSLAHASLWGLARVAAAEHPQLWGGVLDVAADCGRDPLPLSVMAALPGHGVVAVRDGIASIARLRHARTGSRAPMTCTAGGTYLITGGTGALGLLMAQRLADLGARRLVLLSRSGMPPRASWAAHAGSDVVDTVTALEERGVSVHVAAIDIGDADAAGELREMLAGLPAVRGVVHAAGVEAGVLLADTTDQQLRTAMRPKVDGSLVLHELFPPGQLDWMVLYSSCGYLAGFPGQGAYACANAFLDALARHRHGLGDRTVSVAWTAWRGRGMGSTSEYVAAQLEGLGMGTIGSDDAFRALDTAMRGDEPNVVVLPVLPGAASVPILAGVAPVGRRDDTPAGPIDRGDTDVDEWVAQQVVEAVATELGLPEDDVDPRVPLVETGVDSIMTVSLRRALEKRTGLALPPTLLWEHPTAAAVTARIVELLAPQDDSPADRREVEVS</sequence>
<reference evidence="1 2" key="1">
    <citation type="journal article" date="2021" name="Chemosphere">
        <title>Bioballs carrying a syntrophic Rhodococcus and Mycolicibacterium consortium for simultaneous sorption and biodegradation of fuel oil in contaminated freshwater.</title>
        <authorList>
            <person name="Naloka K."/>
            <person name="Polrit D."/>
            <person name="Muangchinda C."/>
            <person name="Thoetkiattikul H."/>
            <person name="Pinyakong O."/>
        </authorList>
    </citation>
    <scope>NUCLEOTIDE SEQUENCE [LARGE SCALE GENOMIC DNA]</scope>
    <source>
        <strain evidence="1 2">J101</strain>
    </source>
</reference>
<proteinExistence type="predicted"/>
<organism evidence="1 2">
    <name type="scientific">Mycolicibacterium parafortuitum</name>
    <name type="common">Mycobacterium parafortuitum</name>
    <dbReference type="NCBI Taxonomy" id="39692"/>
    <lineage>
        <taxon>Bacteria</taxon>
        <taxon>Bacillati</taxon>
        <taxon>Actinomycetota</taxon>
        <taxon>Actinomycetes</taxon>
        <taxon>Mycobacteriales</taxon>
        <taxon>Mycobacteriaceae</taxon>
        <taxon>Mycolicibacterium</taxon>
    </lineage>
</organism>
<evidence type="ECO:0000313" key="2">
    <source>
        <dbReference type="Proteomes" id="UP001289645"/>
    </source>
</evidence>
<keyword evidence="2" id="KW-1185">Reference proteome</keyword>
<dbReference type="Proteomes" id="UP001289645">
    <property type="component" value="Unassembled WGS sequence"/>
</dbReference>
<comment type="caution">
    <text evidence="1">The sequence shown here is derived from an EMBL/GenBank/DDBJ whole genome shotgun (WGS) entry which is preliminary data.</text>
</comment>
<accession>A0ACC6MGG7</accession>
<dbReference type="EMBL" id="JAOXLN010000010">
    <property type="protein sequence ID" value="MDZ5086074.1"/>
    <property type="molecule type" value="Genomic_DNA"/>
</dbReference>
<name>A0ACC6MGG7_MYCPF</name>